<dbReference type="RefSeq" id="WP_114370291.1">
    <property type="nucleotide sequence ID" value="NZ_QPEX01000034.1"/>
</dbReference>
<dbReference type="AlphaFoldDB" id="A0A368KNA9"/>
<evidence type="ECO:0000313" key="2">
    <source>
        <dbReference type="Proteomes" id="UP000253562"/>
    </source>
</evidence>
<dbReference type="Proteomes" id="UP000253562">
    <property type="component" value="Unassembled WGS sequence"/>
</dbReference>
<evidence type="ECO:0000313" key="1">
    <source>
        <dbReference type="EMBL" id="RCS44695.1"/>
    </source>
</evidence>
<gene>
    <name evidence="1" type="ORF">DTL42_17390</name>
</gene>
<comment type="caution">
    <text evidence="1">The sequence shown here is derived from an EMBL/GenBank/DDBJ whole genome shotgun (WGS) entry which is preliminary data.</text>
</comment>
<accession>A0A368KNA9</accession>
<organism evidence="1 2">
    <name type="scientific">Bremerella cremea</name>
    <dbReference type="NCBI Taxonomy" id="1031537"/>
    <lineage>
        <taxon>Bacteria</taxon>
        <taxon>Pseudomonadati</taxon>
        <taxon>Planctomycetota</taxon>
        <taxon>Planctomycetia</taxon>
        <taxon>Pirellulales</taxon>
        <taxon>Pirellulaceae</taxon>
        <taxon>Bremerella</taxon>
    </lineage>
</organism>
<sequence length="74" mass="8263">MPEKSEMAKKAASGFRVAMLSVIETCQRTQTPLITEIDGQVRHIPYDQIEDFIDIAALRQEEANGSADQREAGR</sequence>
<name>A0A368KNA9_9BACT</name>
<dbReference type="OrthoDB" id="290073at2"/>
<proteinExistence type="predicted"/>
<dbReference type="EMBL" id="QPEX01000034">
    <property type="protein sequence ID" value="RCS44695.1"/>
    <property type="molecule type" value="Genomic_DNA"/>
</dbReference>
<protein>
    <submittedName>
        <fullName evidence="1">Uncharacterized protein</fullName>
    </submittedName>
</protein>
<reference evidence="1 2" key="1">
    <citation type="submission" date="2018-07" db="EMBL/GenBank/DDBJ databases">
        <title>Comparative genomes isolates from brazilian mangrove.</title>
        <authorList>
            <person name="De Araujo J.E."/>
            <person name="Taketani R.G."/>
            <person name="Silva M.C.P."/>
            <person name="Lourenco M.V."/>
            <person name="Oliveira V.M."/>
            <person name="Andreote F.D."/>
        </authorList>
    </citation>
    <scope>NUCLEOTIDE SEQUENCE [LARGE SCALE GENOMIC DNA]</scope>
    <source>
        <strain evidence="1 2">HEX PRIS-MGV</strain>
    </source>
</reference>